<evidence type="ECO:0000313" key="3">
    <source>
        <dbReference type="Proteomes" id="UP000006426"/>
    </source>
</evidence>
<reference evidence="1 3" key="1">
    <citation type="journal article" date="2011" name="PLoS Pathog.">
        <title>Dynamic evolution of pathogenicity revealed by sequencing and comparative genomics of 19 Pseudomonas syringae isolates.</title>
        <authorList>
            <person name="Baltrus D.A."/>
            <person name="Nishimura M.T."/>
            <person name="Romanchuk A."/>
            <person name="Chang J.H."/>
            <person name="Mukhtar M.S."/>
            <person name="Cherkis K."/>
            <person name="Roach J."/>
            <person name="Grant S.R."/>
            <person name="Jones C.D."/>
            <person name="Dangl J.L."/>
        </authorList>
    </citation>
    <scope>NUCLEOTIDE SEQUENCE [LARGE SCALE GENOMIC DNA]</scope>
    <source>
        <strain evidence="1 3">M301315</strain>
    </source>
</reference>
<proteinExistence type="predicted"/>
<name>A0AAD0LWV4_PSEAV</name>
<sequence>MTMQRFVVSTRLPKFYRDQGYRAEIIDRKYPESGGPAPVAIEWFKTKADADSMLAQKYT</sequence>
<dbReference type="EMBL" id="CP031225">
    <property type="protein sequence ID" value="AXH55459.1"/>
    <property type="molecule type" value="Genomic_DNA"/>
</dbReference>
<dbReference type="EMBL" id="CP031225">
    <property type="protein sequence ID" value="AXH56279.1"/>
    <property type="molecule type" value="Genomic_DNA"/>
</dbReference>
<evidence type="ECO:0000313" key="2">
    <source>
        <dbReference type="EMBL" id="AXH56279.1"/>
    </source>
</evidence>
<dbReference type="AlphaFoldDB" id="A0AAD0LWV4"/>
<reference evidence="1" key="2">
    <citation type="submission" date="2018-07" db="EMBL/GenBank/DDBJ databases">
        <title>Complete genome sequence of P. amygdali pv. lachrymans 107.</title>
        <authorList>
            <person name="Baltrus D.A."/>
            <person name="Smith B.A."/>
        </authorList>
    </citation>
    <scope>NUCLEOTIDE SEQUENCE</scope>
    <source>
        <strain evidence="1">M301315</strain>
    </source>
</reference>
<organism evidence="1 3">
    <name type="scientific">Pseudomonas amygdali pv. lachrymans str. M301315</name>
    <dbReference type="NCBI Taxonomy" id="629260"/>
    <lineage>
        <taxon>Bacteria</taxon>
        <taxon>Pseudomonadati</taxon>
        <taxon>Pseudomonadota</taxon>
        <taxon>Gammaproteobacteria</taxon>
        <taxon>Pseudomonadales</taxon>
        <taxon>Pseudomonadaceae</taxon>
        <taxon>Pseudomonas</taxon>
        <taxon>Pseudomonas amygdali</taxon>
    </lineage>
</organism>
<evidence type="ECO:0000313" key="1">
    <source>
        <dbReference type="EMBL" id="AXH55459.1"/>
    </source>
</evidence>
<gene>
    <name evidence="1" type="ORF">PLA107_009145</name>
    <name evidence="2" type="ORF">PLA107_013895</name>
</gene>
<dbReference type="Proteomes" id="UP000006426">
    <property type="component" value="Chromosome"/>
</dbReference>
<accession>A0AAD0LWV4</accession>
<protein>
    <submittedName>
        <fullName evidence="1">Uncharacterized protein</fullName>
    </submittedName>
</protein>